<sequence length="135" mass="15776">MRNVIFTVLFMLLFSCVEKLVEKPDNLVPKEKMVEILNDMAILNAAKSTDITILRNHGIEAMEYIYSKHEIDSVQFAESDFYYASLPQEYEAIYIEVEAKIKKEKERIEEVKKVNDSVNKMKPEAIKKKIKDSLR</sequence>
<evidence type="ECO:0000313" key="3">
    <source>
        <dbReference type="EMBL" id="VAW16319.1"/>
    </source>
</evidence>
<keyword evidence="1" id="KW-0175">Coiled coil</keyword>
<dbReference type="PROSITE" id="PS51257">
    <property type="entry name" value="PROKAR_LIPOPROTEIN"/>
    <property type="match status" value="1"/>
</dbReference>
<evidence type="ECO:0000256" key="1">
    <source>
        <dbReference type="SAM" id="Coils"/>
    </source>
</evidence>
<name>A0A3B0TVZ1_9ZZZZ</name>
<organism evidence="3">
    <name type="scientific">hydrothermal vent metagenome</name>
    <dbReference type="NCBI Taxonomy" id="652676"/>
    <lineage>
        <taxon>unclassified sequences</taxon>
        <taxon>metagenomes</taxon>
        <taxon>ecological metagenomes</taxon>
    </lineage>
</organism>
<protein>
    <recommendedName>
        <fullName evidence="2">DUF4296 domain-containing protein</fullName>
    </recommendedName>
</protein>
<proteinExistence type="predicted"/>
<evidence type="ECO:0000259" key="2">
    <source>
        <dbReference type="Pfam" id="PF14129"/>
    </source>
</evidence>
<dbReference type="EMBL" id="UOEL01000132">
    <property type="protein sequence ID" value="VAW16319.1"/>
    <property type="molecule type" value="Genomic_DNA"/>
</dbReference>
<dbReference type="AlphaFoldDB" id="A0A3B0TVZ1"/>
<dbReference type="InterPro" id="IPR025381">
    <property type="entry name" value="DUF4296"/>
</dbReference>
<accession>A0A3B0TVZ1</accession>
<dbReference type="Pfam" id="PF14129">
    <property type="entry name" value="DUF4296"/>
    <property type="match status" value="1"/>
</dbReference>
<reference evidence="3" key="1">
    <citation type="submission" date="2018-06" db="EMBL/GenBank/DDBJ databases">
        <authorList>
            <person name="Zhirakovskaya E."/>
        </authorList>
    </citation>
    <scope>NUCLEOTIDE SEQUENCE</scope>
</reference>
<feature type="domain" description="DUF4296" evidence="2">
    <location>
        <begin position="24"/>
        <end position="106"/>
    </location>
</feature>
<feature type="coiled-coil region" evidence="1">
    <location>
        <begin position="94"/>
        <end position="121"/>
    </location>
</feature>
<gene>
    <name evidence="3" type="ORF">MNBD_BACTEROID03-2405</name>
</gene>